<evidence type="ECO:0000256" key="1">
    <source>
        <dbReference type="ARBA" id="ARBA00023015"/>
    </source>
</evidence>
<keyword evidence="3" id="KW-0804">Transcription</keyword>
<dbReference type="SUPFAM" id="SSF48008">
    <property type="entry name" value="GntR ligand-binding domain-like"/>
    <property type="match status" value="1"/>
</dbReference>
<sequence length="238" mass="26394">MFKQVRQNKAYQGVVEQIEETIVAGTLKPGSLLPAERELKEQFGVSRGTLREALRVLEQKGLIEIRTGVSGGSVVREVNGDKLSENIGLLIRNRTVSLQDLATFREGIEGGVAALAAQRASEGDIAFLRELLGEAEGHLKLGRKGWNAFIRTDEKLHMALARISANQLYISVLESVYSNIHTYYDNYLSYGKQRLQENYDDLRGIVEAVAAGEGEKARKLAQGHVERFNAYMEKKGAT</sequence>
<dbReference type="InterPro" id="IPR000524">
    <property type="entry name" value="Tscrpt_reg_HTH_GntR"/>
</dbReference>
<proteinExistence type="predicted"/>
<dbReference type="Proteomes" id="UP000784128">
    <property type="component" value="Unassembled WGS sequence"/>
</dbReference>
<dbReference type="CDD" id="cd07377">
    <property type="entry name" value="WHTH_GntR"/>
    <property type="match status" value="1"/>
</dbReference>
<evidence type="ECO:0000313" key="6">
    <source>
        <dbReference type="Proteomes" id="UP000784128"/>
    </source>
</evidence>
<evidence type="ECO:0000256" key="3">
    <source>
        <dbReference type="ARBA" id="ARBA00023163"/>
    </source>
</evidence>
<dbReference type="EMBL" id="JAHDYS010000014">
    <property type="protein sequence ID" value="MBT1072943.1"/>
    <property type="molecule type" value="Genomic_DNA"/>
</dbReference>
<name>A0ABS5UBA2_9BACT</name>
<dbReference type="Gene3D" id="1.20.120.530">
    <property type="entry name" value="GntR ligand-binding domain-like"/>
    <property type="match status" value="1"/>
</dbReference>
<dbReference type="Gene3D" id="1.10.10.10">
    <property type="entry name" value="Winged helix-like DNA-binding domain superfamily/Winged helix DNA-binding domain"/>
    <property type="match status" value="1"/>
</dbReference>
<protein>
    <submittedName>
        <fullName evidence="5">FadR family transcriptional regulator</fullName>
    </submittedName>
</protein>
<dbReference type="InterPro" id="IPR036390">
    <property type="entry name" value="WH_DNA-bd_sf"/>
</dbReference>
<evidence type="ECO:0000313" key="5">
    <source>
        <dbReference type="EMBL" id="MBT1072943.1"/>
    </source>
</evidence>
<dbReference type="Pfam" id="PF00392">
    <property type="entry name" value="GntR"/>
    <property type="match status" value="1"/>
</dbReference>
<dbReference type="PROSITE" id="PS50949">
    <property type="entry name" value="HTH_GNTR"/>
    <property type="match status" value="1"/>
</dbReference>
<dbReference type="SUPFAM" id="SSF46785">
    <property type="entry name" value="Winged helix' DNA-binding domain"/>
    <property type="match status" value="1"/>
</dbReference>
<keyword evidence="2" id="KW-0238">DNA-binding</keyword>
<dbReference type="InterPro" id="IPR008920">
    <property type="entry name" value="TF_FadR/GntR_C"/>
</dbReference>
<dbReference type="SMART" id="SM00345">
    <property type="entry name" value="HTH_GNTR"/>
    <property type="match status" value="1"/>
</dbReference>
<comment type="caution">
    <text evidence="5">The sequence shown here is derived from an EMBL/GenBank/DDBJ whole genome shotgun (WGS) entry which is preliminary data.</text>
</comment>
<evidence type="ECO:0000259" key="4">
    <source>
        <dbReference type="PROSITE" id="PS50949"/>
    </source>
</evidence>
<dbReference type="PANTHER" id="PTHR43537">
    <property type="entry name" value="TRANSCRIPTIONAL REGULATOR, GNTR FAMILY"/>
    <property type="match status" value="1"/>
</dbReference>
<organism evidence="5 6">
    <name type="scientific">Pelotalea chapellei</name>
    <dbReference type="NCBI Taxonomy" id="44671"/>
    <lineage>
        <taxon>Bacteria</taxon>
        <taxon>Pseudomonadati</taxon>
        <taxon>Thermodesulfobacteriota</taxon>
        <taxon>Desulfuromonadia</taxon>
        <taxon>Geobacterales</taxon>
        <taxon>Geobacteraceae</taxon>
        <taxon>Pelotalea</taxon>
    </lineage>
</organism>
<keyword evidence="1" id="KW-0805">Transcription regulation</keyword>
<accession>A0ABS5UBA2</accession>
<dbReference type="SMART" id="SM00895">
    <property type="entry name" value="FCD"/>
    <property type="match status" value="1"/>
</dbReference>
<dbReference type="InterPro" id="IPR036388">
    <property type="entry name" value="WH-like_DNA-bd_sf"/>
</dbReference>
<dbReference type="PRINTS" id="PR00035">
    <property type="entry name" value="HTHGNTR"/>
</dbReference>
<dbReference type="Pfam" id="PF07729">
    <property type="entry name" value="FCD"/>
    <property type="match status" value="1"/>
</dbReference>
<dbReference type="InterPro" id="IPR011711">
    <property type="entry name" value="GntR_C"/>
</dbReference>
<evidence type="ECO:0000256" key="2">
    <source>
        <dbReference type="ARBA" id="ARBA00023125"/>
    </source>
</evidence>
<feature type="domain" description="HTH gntR-type" evidence="4">
    <location>
        <begin position="8"/>
        <end position="78"/>
    </location>
</feature>
<reference evidence="5 6" key="1">
    <citation type="submission" date="2021-05" db="EMBL/GenBank/DDBJ databases">
        <title>The draft genome of Geobacter chapellei DSM 13688.</title>
        <authorList>
            <person name="Xu Z."/>
            <person name="Masuda Y."/>
            <person name="Itoh H."/>
            <person name="Senoo K."/>
        </authorList>
    </citation>
    <scope>NUCLEOTIDE SEQUENCE [LARGE SCALE GENOMIC DNA]</scope>
    <source>
        <strain evidence="5 6">DSM 13688</strain>
    </source>
</reference>
<keyword evidence="6" id="KW-1185">Reference proteome</keyword>
<dbReference type="PANTHER" id="PTHR43537:SF49">
    <property type="entry name" value="TRANSCRIPTIONAL REGULATORY PROTEIN"/>
    <property type="match status" value="1"/>
</dbReference>
<gene>
    <name evidence="5" type="ORF">KJB30_14200</name>
</gene>